<sequence>ANITFGTRGLAWSISSATKSGDYPRSPHFKQPARVVSGGSSSRLSMLIVRSRLILLVLDFFFFCSEQQKFDTVIYKNKEVELYGSGFWFLCILCPFYF</sequence>
<keyword evidence="2" id="KW-1185">Reference proteome</keyword>
<feature type="non-terminal residue" evidence="1">
    <location>
        <position position="1"/>
    </location>
</feature>
<evidence type="ECO:0000313" key="1">
    <source>
        <dbReference type="EMBL" id="MDC3426357.1"/>
    </source>
</evidence>
<name>A0A9X3WUX6_9BACI</name>
<gene>
    <name evidence="1" type="ORF">NC797_18005</name>
</gene>
<reference evidence="1" key="1">
    <citation type="submission" date="2022-06" db="EMBL/GenBank/DDBJ databases">
        <title>Aquibacillus sp. a new bacterium isolated from soil saline samples.</title>
        <authorList>
            <person name="Galisteo C."/>
            <person name="De La Haba R."/>
            <person name="Sanchez-Porro C."/>
            <person name="Ventosa A."/>
        </authorList>
    </citation>
    <scope>NUCLEOTIDE SEQUENCE</scope>
    <source>
        <strain evidence="1">3ASR75-11</strain>
    </source>
</reference>
<evidence type="ECO:0000313" key="2">
    <source>
        <dbReference type="Proteomes" id="UP001145050"/>
    </source>
</evidence>
<comment type="caution">
    <text evidence="1">The sequence shown here is derived from an EMBL/GenBank/DDBJ whole genome shotgun (WGS) entry which is preliminary data.</text>
</comment>
<organism evidence="1 2">
    <name type="scientific">Terrihalobacillus insolitus</name>
    <dbReference type="NCBI Taxonomy" id="2950438"/>
    <lineage>
        <taxon>Bacteria</taxon>
        <taxon>Bacillati</taxon>
        <taxon>Bacillota</taxon>
        <taxon>Bacilli</taxon>
        <taxon>Bacillales</taxon>
        <taxon>Bacillaceae</taxon>
        <taxon>Terrihalobacillus</taxon>
    </lineage>
</organism>
<dbReference type="EMBL" id="JAMQKB010000048">
    <property type="protein sequence ID" value="MDC3426357.1"/>
    <property type="molecule type" value="Genomic_DNA"/>
</dbReference>
<proteinExistence type="predicted"/>
<accession>A0A9X3WUX6</accession>
<dbReference type="AlphaFoldDB" id="A0A9X3WUX6"/>
<dbReference type="Proteomes" id="UP001145050">
    <property type="component" value="Unassembled WGS sequence"/>
</dbReference>
<protein>
    <submittedName>
        <fullName evidence="1">Uncharacterized protein</fullName>
    </submittedName>
</protein>